<name>A0ABP1DT92_9APHY</name>
<dbReference type="PANTHER" id="PTHR43439:SF2">
    <property type="entry name" value="ENZYME, PUTATIVE (JCVI)-RELATED"/>
    <property type="match status" value="1"/>
</dbReference>
<dbReference type="Pfam" id="PF07993">
    <property type="entry name" value="NAD_binding_4"/>
    <property type="match status" value="1"/>
</dbReference>
<dbReference type="Proteomes" id="UP001497453">
    <property type="component" value="Chromosome 6"/>
</dbReference>
<evidence type="ECO:0000259" key="5">
    <source>
        <dbReference type="Pfam" id="PF07993"/>
    </source>
</evidence>
<reference evidence="7" key="1">
    <citation type="submission" date="2024-04" db="EMBL/GenBank/DDBJ databases">
        <authorList>
            <person name="Shaw F."/>
            <person name="Minotto A."/>
        </authorList>
    </citation>
    <scope>NUCLEOTIDE SEQUENCE [LARGE SCALE GENOMIC DNA]</scope>
</reference>
<dbReference type="SUPFAM" id="SSF51735">
    <property type="entry name" value="NAD(P)-binding Rossmann-fold domains"/>
    <property type="match status" value="1"/>
</dbReference>
<accession>A0ABP1DT92</accession>
<dbReference type="Pfam" id="PF00501">
    <property type="entry name" value="AMP-binding"/>
    <property type="match status" value="1"/>
</dbReference>
<dbReference type="Gene3D" id="3.40.50.720">
    <property type="entry name" value="NAD(P)-binding Rossmann-like Domain"/>
    <property type="match status" value="1"/>
</dbReference>
<evidence type="ECO:0000259" key="4">
    <source>
        <dbReference type="Pfam" id="PF00501"/>
    </source>
</evidence>
<feature type="domain" description="AMP-dependent synthetase/ligase" evidence="4">
    <location>
        <begin position="49"/>
        <end position="394"/>
    </location>
</feature>
<keyword evidence="1" id="KW-0596">Phosphopantetheine</keyword>
<organism evidence="6 7">
    <name type="scientific">Somion occarium</name>
    <dbReference type="NCBI Taxonomy" id="3059160"/>
    <lineage>
        <taxon>Eukaryota</taxon>
        <taxon>Fungi</taxon>
        <taxon>Dikarya</taxon>
        <taxon>Basidiomycota</taxon>
        <taxon>Agaricomycotina</taxon>
        <taxon>Agaricomycetes</taxon>
        <taxon>Polyporales</taxon>
        <taxon>Cerrenaceae</taxon>
        <taxon>Somion</taxon>
    </lineage>
</organism>
<evidence type="ECO:0000313" key="7">
    <source>
        <dbReference type="Proteomes" id="UP001497453"/>
    </source>
</evidence>
<dbReference type="EMBL" id="OZ037949">
    <property type="protein sequence ID" value="CAL1710449.1"/>
    <property type="molecule type" value="Genomic_DNA"/>
</dbReference>
<dbReference type="Gene3D" id="1.10.1200.10">
    <property type="entry name" value="ACP-like"/>
    <property type="match status" value="1"/>
</dbReference>
<feature type="domain" description="Thioester reductase (TE)" evidence="5">
    <location>
        <begin position="746"/>
        <end position="982"/>
    </location>
</feature>
<protein>
    <recommendedName>
        <fullName evidence="8">Acetyl-CoA synthetase-like protein</fullName>
    </recommendedName>
</protein>
<dbReference type="Gene3D" id="3.40.50.12780">
    <property type="entry name" value="N-terminal domain of ligase-like"/>
    <property type="match status" value="1"/>
</dbReference>
<dbReference type="Pfam" id="PF23562">
    <property type="entry name" value="AMP-binding_C_3"/>
    <property type="match status" value="1"/>
</dbReference>
<keyword evidence="7" id="KW-1185">Reference proteome</keyword>
<sequence>MATAFPFSMNPDDYKTLPIPPRPQTQGLTSTTFKIPPLDGSLSLPEIYDWHAENSPNHPLFEFAEDDGTVRTITWKEGVKGVHRAGRYVRNKLTEFGETEARPVVAILAASDFITYYAVLVGIMRAGYVAFFISPRNSVSAVAHLLTKTNSTHVFVGPEENLQTLAQSSIKLMQSQSANVGEGWTAPKTWTMPIFEDLFPGFAATNANTRGEEETFEYLPKVKFSLDDLAIVTHSSGSTAYPKPIRFTHYRYLIMCNAPFFGELDKTGLRMSSHSIPMFHGMGMIHTAWTAACGVVVTALRPRAPAIPITAENVLKGAADTKSDIIFCVPTFIEDWARDPNAVKQLQKTKGILFGGGPLSKAVGDELTDQGINIFNTYGIGECGGVMSPLYPERLDKEWEYFRFTPNITPFFIQDESGYSEAFILPNKYHVPNILNATVEVNGEKRAAYATSDYLAPHPTKPGYWKIIDRVDNQIIHNTGEKTNPGPLESILHHDPHIESAVMFGRGRFNVGVLIDPRPAHQFNPSNLQKLAEFRDKIWPSVEKANEYAPQHSRIFKEMILVASPSKPFDYTAKFTARRQAMVALYKPEIEALYATVDETTHAELQIPSHWDLHNTTIFVRNVITKVIRGNLGDEDDFFQKGCDSLQATWIRNSILHGLRNSRADVNVRQIPTSFIYRYPTISKLSSYVSSLLPSAGGFAANEHSKAHDPVPAMLNMVAKYGSDFPVHRPSTIPNSMKTMLDTVLVTGTTGGLGASLLSALVQSGDVEKVYALNRRREGTGSLKQRQRLVLQDRGLNSSLVDSPKIEFLEADLAEPRLGLPQELFEQIVSSVTHIIHNAYQVDWKPTLESFEPHVHVFRNLIDVSLSSPRSRPPTILLTSSIAVLRHHPEAKTRALTETLVPPESAAGSGYSEAKWVCEKLASLAAEKTTLRPVIVRIGQIAGSASGAWKPTEWVPSMIRSSVYVGALPTEDKVISWMRVEDAAQAIIEMRNASAVDPTPYIVHLAHPRPVPSGVITTTLSESLGIPSIPFHQWVTLLEQSSPSDDNPALKILDYFRDGREGNKTEAFGVVQMDMSNTLKSSRSWRSSVRELDEKDVQDWLAYWRRIGFL</sequence>
<keyword evidence="2" id="KW-0597">Phosphoprotein</keyword>
<dbReference type="InterPro" id="IPR000873">
    <property type="entry name" value="AMP-dep_synth/lig_dom"/>
</dbReference>
<proteinExistence type="predicted"/>
<evidence type="ECO:0000256" key="1">
    <source>
        <dbReference type="ARBA" id="ARBA00022450"/>
    </source>
</evidence>
<evidence type="ECO:0000256" key="2">
    <source>
        <dbReference type="ARBA" id="ARBA00022553"/>
    </source>
</evidence>
<dbReference type="InterPro" id="IPR042099">
    <property type="entry name" value="ANL_N_sf"/>
</dbReference>
<dbReference type="PANTHER" id="PTHR43439">
    <property type="entry name" value="PHENYLACETATE-COENZYME A LIGASE"/>
    <property type="match status" value="1"/>
</dbReference>
<evidence type="ECO:0000256" key="3">
    <source>
        <dbReference type="SAM" id="MobiDB-lite"/>
    </source>
</evidence>
<dbReference type="SUPFAM" id="SSF56801">
    <property type="entry name" value="Acetyl-CoA synthetase-like"/>
    <property type="match status" value="1"/>
</dbReference>
<gene>
    <name evidence="6" type="ORF">GFSPODELE1_LOCUS7837</name>
</gene>
<dbReference type="InterPro" id="IPR051414">
    <property type="entry name" value="Adenylate-forming_Reductase"/>
</dbReference>
<dbReference type="InterPro" id="IPR036736">
    <property type="entry name" value="ACP-like_sf"/>
</dbReference>
<dbReference type="InterPro" id="IPR013120">
    <property type="entry name" value="FAR_NAD-bd"/>
</dbReference>
<feature type="region of interest" description="Disordered" evidence="3">
    <location>
        <begin position="1"/>
        <end position="20"/>
    </location>
</feature>
<evidence type="ECO:0000313" key="6">
    <source>
        <dbReference type="EMBL" id="CAL1710449.1"/>
    </source>
</evidence>
<dbReference type="InterPro" id="IPR036291">
    <property type="entry name" value="NAD(P)-bd_dom_sf"/>
</dbReference>
<evidence type="ECO:0008006" key="8">
    <source>
        <dbReference type="Google" id="ProtNLM"/>
    </source>
</evidence>